<comment type="caution">
    <text evidence="2">The sequence shown here is derived from an EMBL/GenBank/DDBJ whole genome shotgun (WGS) entry which is preliminary data.</text>
</comment>
<protein>
    <submittedName>
        <fullName evidence="2">HPr family phosphocarrier protein</fullName>
    </submittedName>
</protein>
<evidence type="ECO:0000313" key="2">
    <source>
        <dbReference type="EMBL" id="HIV23244.1"/>
    </source>
</evidence>
<dbReference type="SUPFAM" id="SSF55594">
    <property type="entry name" value="HPr-like"/>
    <property type="match status" value="1"/>
</dbReference>
<reference evidence="2" key="1">
    <citation type="submission" date="2020-10" db="EMBL/GenBank/DDBJ databases">
        <authorList>
            <person name="Gilroy R."/>
        </authorList>
    </citation>
    <scope>NUCLEOTIDE SEQUENCE</scope>
    <source>
        <strain evidence="2">ChiBcec6-7307</strain>
    </source>
</reference>
<dbReference type="EMBL" id="DVOS01000042">
    <property type="protein sequence ID" value="HIV23244.1"/>
    <property type="molecule type" value="Genomic_DNA"/>
</dbReference>
<dbReference type="InterPro" id="IPR035895">
    <property type="entry name" value="HPr-like_sf"/>
</dbReference>
<accession>A0A9D1T811</accession>
<feature type="domain" description="HPr" evidence="1">
    <location>
        <begin position="16"/>
        <end position="60"/>
    </location>
</feature>
<evidence type="ECO:0000313" key="3">
    <source>
        <dbReference type="Proteomes" id="UP000886889"/>
    </source>
</evidence>
<dbReference type="Pfam" id="PF00381">
    <property type="entry name" value="PTS-HPr"/>
    <property type="match status" value="1"/>
</dbReference>
<evidence type="ECO:0000259" key="1">
    <source>
        <dbReference type="Pfam" id="PF00381"/>
    </source>
</evidence>
<dbReference type="AlphaFoldDB" id="A0A9D1T811"/>
<dbReference type="InterPro" id="IPR000032">
    <property type="entry name" value="HPr-like"/>
</dbReference>
<dbReference type="Gene3D" id="3.30.1340.10">
    <property type="entry name" value="HPr-like"/>
    <property type="match status" value="1"/>
</dbReference>
<organism evidence="2 3">
    <name type="scientific">Candidatus Merdiplasma excrementigallinarum</name>
    <dbReference type="NCBI Taxonomy" id="2840864"/>
    <lineage>
        <taxon>Bacteria</taxon>
        <taxon>Bacillati</taxon>
        <taxon>Bacillota</taxon>
        <taxon>Clostridia</taxon>
        <taxon>Lachnospirales</taxon>
        <taxon>Lachnospiraceae</taxon>
        <taxon>Lachnospiraceae incertae sedis</taxon>
        <taxon>Candidatus Merdiplasma</taxon>
    </lineage>
</organism>
<dbReference type="Proteomes" id="UP000886889">
    <property type="component" value="Unassembled WGS sequence"/>
</dbReference>
<name>A0A9D1T811_9FIRM</name>
<reference evidence="2" key="2">
    <citation type="journal article" date="2021" name="PeerJ">
        <title>Extensive microbial diversity within the chicken gut microbiome revealed by metagenomics and culture.</title>
        <authorList>
            <person name="Gilroy R."/>
            <person name="Ravi A."/>
            <person name="Getino M."/>
            <person name="Pursley I."/>
            <person name="Horton D.L."/>
            <person name="Alikhan N.F."/>
            <person name="Baker D."/>
            <person name="Gharbi K."/>
            <person name="Hall N."/>
            <person name="Watson M."/>
            <person name="Adriaenssens E.M."/>
            <person name="Foster-Nyarko E."/>
            <person name="Jarju S."/>
            <person name="Secka A."/>
            <person name="Antonio M."/>
            <person name="Oren A."/>
            <person name="Chaudhuri R.R."/>
            <person name="La Ragione R."/>
            <person name="Hildebrand F."/>
            <person name="Pallen M.J."/>
        </authorList>
    </citation>
    <scope>NUCLEOTIDE SEQUENCE</scope>
    <source>
        <strain evidence="2">ChiBcec6-7307</strain>
    </source>
</reference>
<gene>
    <name evidence="2" type="ORF">IAC80_04815</name>
</gene>
<proteinExistence type="predicted"/>
<sequence length="76" mass="8793">MSVRKIKLNEFEDVKDFVRAAEKCSYDVDISYNRIVIDAKSLMGVLSLDLTRELTVKYDDEDNIHFSNILDKYGVS</sequence>